<feature type="domain" description="Beta-lactamase class A catalytic" evidence="4">
    <location>
        <begin position="101"/>
        <end position="279"/>
    </location>
</feature>
<dbReference type="GO" id="GO:0046677">
    <property type="term" value="P:response to antibiotic"/>
    <property type="evidence" value="ECO:0007669"/>
    <property type="project" value="InterPro"/>
</dbReference>
<dbReference type="GO" id="GO:0008800">
    <property type="term" value="F:beta-lactamase activity"/>
    <property type="evidence" value="ECO:0007669"/>
    <property type="project" value="UniProtKB-EC"/>
</dbReference>
<dbReference type="AlphaFoldDB" id="A0A839ELB8"/>
<dbReference type="InterPro" id="IPR000871">
    <property type="entry name" value="Beta-lactam_class-A"/>
</dbReference>
<accession>A0A839ELB8</accession>
<keyword evidence="6" id="KW-1185">Reference proteome</keyword>
<sequence>MNSPISKRIVSSGPEIVERVFENFGNHLGRDEFGLAMRLYDTPLAAAAVKDNFSDGVWYGYQAEQSFYPASVSKLFYLAAFFGFTEAGNFTPTQEDERARDAMIRVSSNDATTYLFNRLTNTYGGEALDDTEMEEWCFKRRCIEEWFKTWPNPSIHTGIRLRHSTFDEGPYGREYKSRQLEGANMLTPLAAASLMHDIAASKAVSMQSSASMMRTLTRDWQRMPGHVADASEDQVKGFLSERLPAIVRCWSKAGHTSTCRHDVLYCEHPNGRSAVICVFSSGRWSADNQRLLPSVADEVYSLLVTP</sequence>
<name>A0A839ELB8_9HYPH</name>
<evidence type="ECO:0000256" key="1">
    <source>
        <dbReference type="ARBA" id="ARBA00001526"/>
    </source>
</evidence>
<evidence type="ECO:0000259" key="4">
    <source>
        <dbReference type="Pfam" id="PF13354"/>
    </source>
</evidence>
<dbReference type="EC" id="3.5.2.6" evidence="3"/>
<comment type="catalytic activity">
    <reaction evidence="1">
        <text>a beta-lactam + H2O = a substituted beta-amino acid</text>
        <dbReference type="Rhea" id="RHEA:20401"/>
        <dbReference type="ChEBI" id="CHEBI:15377"/>
        <dbReference type="ChEBI" id="CHEBI:35627"/>
        <dbReference type="ChEBI" id="CHEBI:140347"/>
        <dbReference type="EC" id="3.5.2.6"/>
    </reaction>
</comment>
<dbReference type="GO" id="GO:0030655">
    <property type="term" value="P:beta-lactam antibiotic catabolic process"/>
    <property type="evidence" value="ECO:0007669"/>
    <property type="project" value="InterPro"/>
</dbReference>
<comment type="similarity">
    <text evidence="2">Belongs to the class-A beta-lactamase family.</text>
</comment>
<gene>
    <name evidence="5" type="ORF">FHW16_002723</name>
</gene>
<evidence type="ECO:0000256" key="3">
    <source>
        <dbReference type="ARBA" id="ARBA00012865"/>
    </source>
</evidence>
<evidence type="ECO:0000313" key="5">
    <source>
        <dbReference type="EMBL" id="MBA8879005.1"/>
    </source>
</evidence>
<comment type="caution">
    <text evidence="5">The sequence shown here is derived from an EMBL/GenBank/DDBJ whole genome shotgun (WGS) entry which is preliminary data.</text>
</comment>
<dbReference type="InterPro" id="IPR045155">
    <property type="entry name" value="Beta-lactam_cat"/>
</dbReference>
<organism evidence="5 6">
    <name type="scientific">Phyllobacterium myrsinacearum</name>
    <dbReference type="NCBI Taxonomy" id="28101"/>
    <lineage>
        <taxon>Bacteria</taxon>
        <taxon>Pseudomonadati</taxon>
        <taxon>Pseudomonadota</taxon>
        <taxon>Alphaproteobacteria</taxon>
        <taxon>Hyphomicrobiales</taxon>
        <taxon>Phyllobacteriaceae</taxon>
        <taxon>Phyllobacterium</taxon>
    </lineage>
</organism>
<reference evidence="5 6" key="1">
    <citation type="submission" date="2020-07" db="EMBL/GenBank/DDBJ databases">
        <title>Genomic Encyclopedia of Type Strains, Phase IV (KMG-V): Genome sequencing to study the core and pangenomes of soil and plant-associated prokaryotes.</title>
        <authorList>
            <person name="Whitman W."/>
        </authorList>
    </citation>
    <scope>NUCLEOTIDE SEQUENCE [LARGE SCALE GENOMIC DNA]</scope>
    <source>
        <strain evidence="5 6">AN3</strain>
    </source>
</reference>
<dbReference type="SUPFAM" id="SSF56601">
    <property type="entry name" value="beta-lactamase/transpeptidase-like"/>
    <property type="match status" value="1"/>
</dbReference>
<dbReference type="PANTHER" id="PTHR35333:SF3">
    <property type="entry name" value="BETA-LACTAMASE-TYPE TRANSPEPTIDASE FOLD CONTAINING PROTEIN"/>
    <property type="match status" value="1"/>
</dbReference>
<dbReference type="InterPro" id="IPR012338">
    <property type="entry name" value="Beta-lactam/transpept-like"/>
</dbReference>
<evidence type="ECO:0000256" key="2">
    <source>
        <dbReference type="ARBA" id="ARBA00009009"/>
    </source>
</evidence>
<dbReference type="EMBL" id="JACGXN010000003">
    <property type="protein sequence ID" value="MBA8879005.1"/>
    <property type="molecule type" value="Genomic_DNA"/>
</dbReference>
<dbReference type="Proteomes" id="UP000549052">
    <property type="component" value="Unassembled WGS sequence"/>
</dbReference>
<dbReference type="Gene3D" id="3.40.710.10">
    <property type="entry name" value="DD-peptidase/beta-lactamase superfamily"/>
    <property type="match status" value="1"/>
</dbReference>
<protein>
    <recommendedName>
        <fullName evidence="3">beta-lactamase</fullName>
        <ecNumber evidence="3">3.5.2.6</ecNumber>
    </recommendedName>
</protein>
<dbReference type="RefSeq" id="WP_182549681.1">
    <property type="nucleotide sequence ID" value="NZ_JACGXN010000003.1"/>
</dbReference>
<dbReference type="Pfam" id="PF13354">
    <property type="entry name" value="Beta-lactamase2"/>
    <property type="match status" value="1"/>
</dbReference>
<dbReference type="PANTHER" id="PTHR35333">
    <property type="entry name" value="BETA-LACTAMASE"/>
    <property type="match status" value="1"/>
</dbReference>
<proteinExistence type="inferred from homology"/>
<evidence type="ECO:0000313" key="6">
    <source>
        <dbReference type="Proteomes" id="UP000549052"/>
    </source>
</evidence>